<evidence type="ECO:0000313" key="1">
    <source>
        <dbReference type="EMBL" id="NDO70437.1"/>
    </source>
</evidence>
<dbReference type="Pfam" id="PF13481">
    <property type="entry name" value="AAA_25"/>
    <property type="match status" value="1"/>
</dbReference>
<reference evidence="1 2" key="1">
    <citation type="submission" date="2019-07" db="EMBL/GenBank/DDBJ databases">
        <title>Draft genome sequences of 15 bacterial species constituting the stable defined intestinal microbiota of the GM15 gnotobiotic mouse model.</title>
        <authorList>
            <person name="Elie C."/>
            <person name="Mathieu A."/>
            <person name="Saliou A."/>
            <person name="Darnaud M."/>
            <person name="Leulier F."/>
            <person name="Tamellini A."/>
        </authorList>
    </citation>
    <scope>NUCLEOTIDE SEQUENCE [LARGE SCALE GENOMIC DNA]</scope>
    <source>
        <strain evidence="2">ASF 502</strain>
    </source>
</reference>
<comment type="caution">
    <text evidence="1">The sequence shown here is derived from an EMBL/GenBank/DDBJ whole genome shotgun (WGS) entry which is preliminary data.</text>
</comment>
<sequence>MDNSNILPKLLSMDDVQEKEAEWLVPQYIPKGQVTLLAGDGGSGKTITWCDIAAKVSSGSKVFFDETPEEFFTHESQRVLFFSSEDSIEHTLRARLRKAKAELGNIFSVSLQDEAFNEIKFDSKILETLISLVKPALVIFDPVQSFIPPDVQMGQRNAMRNCLNPLIGIGEKYGCTFLIVVHTNKRQGVYGRNRVADSADLWDLSRSVLIVGNTKEGKRYLSHEKSNYGEPGETALFSIVDSVAILEGYTDKKDKDFVSEMGFEARQAPQRQDAEQFIFYFLRNGKKPTAELDEAAKSSGISKNTLNRAKTALRQKGILGGKSEGFGCSKVFYSYLIDASL</sequence>
<name>A0A9X5CCV3_9FIRM</name>
<dbReference type="Proteomes" id="UP000474104">
    <property type="component" value="Unassembled WGS sequence"/>
</dbReference>
<proteinExistence type="predicted"/>
<dbReference type="OrthoDB" id="9802530at2"/>
<dbReference type="InterPro" id="IPR027417">
    <property type="entry name" value="P-loop_NTPase"/>
</dbReference>
<dbReference type="Gene3D" id="3.40.50.300">
    <property type="entry name" value="P-loop containing nucleotide triphosphate hydrolases"/>
    <property type="match status" value="1"/>
</dbReference>
<protein>
    <submittedName>
        <fullName evidence="1">AAA family ATPase</fullName>
    </submittedName>
</protein>
<accession>A0A9X5CCV3</accession>
<dbReference type="EMBL" id="VIRB01000107">
    <property type="protein sequence ID" value="NDO70437.1"/>
    <property type="molecule type" value="Genomic_DNA"/>
</dbReference>
<gene>
    <name evidence="1" type="ORF">FMM80_18030</name>
</gene>
<evidence type="ECO:0000313" key="2">
    <source>
        <dbReference type="Proteomes" id="UP000474104"/>
    </source>
</evidence>
<dbReference type="AlphaFoldDB" id="A0A9X5CCV3"/>
<organism evidence="1 2">
    <name type="scientific">Schaedlerella arabinosiphila</name>
    <dbReference type="NCBI Taxonomy" id="2044587"/>
    <lineage>
        <taxon>Bacteria</taxon>
        <taxon>Bacillati</taxon>
        <taxon>Bacillota</taxon>
        <taxon>Clostridia</taxon>
        <taxon>Lachnospirales</taxon>
        <taxon>Lachnospiraceae</taxon>
        <taxon>Schaedlerella</taxon>
    </lineage>
</organism>
<dbReference type="SUPFAM" id="SSF52540">
    <property type="entry name" value="P-loop containing nucleoside triphosphate hydrolases"/>
    <property type="match status" value="1"/>
</dbReference>
<dbReference type="RefSeq" id="WP_004080244.1">
    <property type="nucleotide sequence ID" value="NZ_VIRB01000107.1"/>
</dbReference>